<dbReference type="EMBL" id="CM055098">
    <property type="protein sequence ID" value="KAJ7550909.1"/>
    <property type="molecule type" value="Genomic_DNA"/>
</dbReference>
<organism evidence="1 2">
    <name type="scientific">Diphasiastrum complanatum</name>
    <name type="common">Issler's clubmoss</name>
    <name type="synonym">Lycopodium complanatum</name>
    <dbReference type="NCBI Taxonomy" id="34168"/>
    <lineage>
        <taxon>Eukaryota</taxon>
        <taxon>Viridiplantae</taxon>
        <taxon>Streptophyta</taxon>
        <taxon>Embryophyta</taxon>
        <taxon>Tracheophyta</taxon>
        <taxon>Lycopodiopsida</taxon>
        <taxon>Lycopodiales</taxon>
        <taxon>Lycopodiaceae</taxon>
        <taxon>Lycopodioideae</taxon>
        <taxon>Diphasiastrum</taxon>
    </lineage>
</organism>
<accession>A0ACC2D9J0</accession>
<name>A0ACC2D9J0_DIPCM</name>
<dbReference type="Proteomes" id="UP001162992">
    <property type="component" value="Chromosome 7"/>
</dbReference>
<evidence type="ECO:0000313" key="2">
    <source>
        <dbReference type="Proteomes" id="UP001162992"/>
    </source>
</evidence>
<protein>
    <submittedName>
        <fullName evidence="1">Uncharacterized protein</fullName>
    </submittedName>
</protein>
<evidence type="ECO:0000313" key="1">
    <source>
        <dbReference type="EMBL" id="KAJ7550909.1"/>
    </source>
</evidence>
<reference evidence="2" key="1">
    <citation type="journal article" date="2024" name="Proc. Natl. Acad. Sci. U.S.A.">
        <title>Extraordinary preservation of gene collinearity over three hundred million years revealed in homosporous lycophytes.</title>
        <authorList>
            <person name="Li C."/>
            <person name="Wickell D."/>
            <person name="Kuo L.Y."/>
            <person name="Chen X."/>
            <person name="Nie B."/>
            <person name="Liao X."/>
            <person name="Peng D."/>
            <person name="Ji J."/>
            <person name="Jenkins J."/>
            <person name="Williams M."/>
            <person name="Shu S."/>
            <person name="Plott C."/>
            <person name="Barry K."/>
            <person name="Rajasekar S."/>
            <person name="Grimwood J."/>
            <person name="Han X."/>
            <person name="Sun S."/>
            <person name="Hou Z."/>
            <person name="He W."/>
            <person name="Dai G."/>
            <person name="Sun C."/>
            <person name="Schmutz J."/>
            <person name="Leebens-Mack J.H."/>
            <person name="Li F.W."/>
            <person name="Wang L."/>
        </authorList>
    </citation>
    <scope>NUCLEOTIDE SEQUENCE [LARGE SCALE GENOMIC DNA]</scope>
    <source>
        <strain evidence="2">cv. PW_Plant_1</strain>
    </source>
</reference>
<sequence>MFIVFGTYALTVWALGQTSECFNAFAAGQAAAFKMFKALRRTPEIDILDSGGVVLDNLKGKIEFQNVYFSYPARPEAPVLRDFSLAIPSGTSVALIGESGSGKSTIVSLVERFYDPQSGNVVLDTIDIKAMQVRWLRQQIGLVSQEPALFGGSIRDNLSVGKEAATFDEISNACQIANASSFIEKLPQGYDTHVGESGAMLSGGQRQRIAIARALLKNPRILLLDEATSALDTTSERVVQEALNRVMLNRTTIIVAHRLSTIRDANVIVVLQQGTIVEKGTHANLLQDPTSAYSQLVRLQASRPKNDQTSSFNFDRSRASPGYGGSTSVHSPSPLRSPLRSPFRSPRKWSFMNPNFGMQFSNESFSIQSFELEEQVIPSNNSTPYYFSRQQNDCERGYSIPSRVNGSLSRLAKLCRPEAPILMLAVAATAVLGAVFPVFGFVFANAISSFFETNHMKLRKTANFWAGIFVLMGVIYQVFSPIKECGFSRAGNRLIRRVCNLIFDKVLRQEIGWFDDNRNSSGAISGRLSTDVAYLQMKYSNMNTRSKVVHDEANNVAHNAISNIRTVASFCAGEHVALLYKKTSKVSIRQGIQEGIISGFGVGFSTLISYACNAVSLWYGGQLIKIHKTTFQHVFVVYYAMSMTTMLMSRCLEMIPDINKVRATFHSIFEILDYKSKIDPSETTGCTVAKSQGAIRFRHVSFAYPSRPDVQIFRNLSFSCPAGKTLALVGESGCGKSTVVSLLERFYDPDSGNIYLDNMEIKKLQLRWLRQQIGLVSQEPLLFDGTIRSNIEYGTDKECTEAEIQTAARAANAHDFIASLPDGYNTDVSERGTNLSGGQRQRIAIARAILKDPKVLLLDEATSALDAESERAVQEALDRFITNRSSIVIAHRLSSIANAHTIAVVKNGEIVEQGSHYELIKLRGAYATLANVQMLASTKK</sequence>
<keyword evidence="2" id="KW-1185">Reference proteome</keyword>
<gene>
    <name evidence="1" type="ORF">O6H91_07G124500</name>
</gene>
<proteinExistence type="predicted"/>
<comment type="caution">
    <text evidence="1">The sequence shown here is derived from an EMBL/GenBank/DDBJ whole genome shotgun (WGS) entry which is preliminary data.</text>
</comment>